<keyword evidence="3 6" id="KW-0645">Protease</keyword>
<dbReference type="PANTHER" id="PTHR11802:SF131">
    <property type="entry name" value="CARBOXYPEPTIDASE"/>
    <property type="match status" value="1"/>
</dbReference>
<evidence type="ECO:0000256" key="4">
    <source>
        <dbReference type="ARBA" id="ARBA00022801"/>
    </source>
</evidence>
<dbReference type="Pfam" id="PF00450">
    <property type="entry name" value="Peptidase_S10"/>
    <property type="match status" value="1"/>
</dbReference>
<dbReference type="EC" id="3.4.16.-" evidence="6"/>
<dbReference type="PANTHER" id="PTHR11802">
    <property type="entry name" value="SERINE PROTEASE FAMILY S10 SERINE CARBOXYPEPTIDASE"/>
    <property type="match status" value="1"/>
</dbReference>
<organism evidence="8 9">
    <name type="scientific">[Emmonsia] crescens</name>
    <dbReference type="NCBI Taxonomy" id="73230"/>
    <lineage>
        <taxon>Eukaryota</taxon>
        <taxon>Fungi</taxon>
        <taxon>Dikarya</taxon>
        <taxon>Ascomycota</taxon>
        <taxon>Pezizomycotina</taxon>
        <taxon>Eurotiomycetes</taxon>
        <taxon>Eurotiomycetidae</taxon>
        <taxon>Onygenales</taxon>
        <taxon>Ajellomycetaceae</taxon>
        <taxon>Emergomyces</taxon>
    </lineage>
</organism>
<evidence type="ECO:0000256" key="6">
    <source>
        <dbReference type="RuleBase" id="RU361156"/>
    </source>
</evidence>
<evidence type="ECO:0000256" key="2">
    <source>
        <dbReference type="ARBA" id="ARBA00022645"/>
    </source>
</evidence>
<reference evidence="9" key="1">
    <citation type="journal article" date="2015" name="PLoS Genet.">
        <title>The dynamic genome and transcriptome of the human fungal pathogen Blastomyces and close relative Emmonsia.</title>
        <authorList>
            <person name="Munoz J.F."/>
            <person name="Gauthier G.M."/>
            <person name="Desjardins C.A."/>
            <person name="Gallo J.E."/>
            <person name="Holder J."/>
            <person name="Sullivan T.D."/>
            <person name="Marty A.J."/>
            <person name="Carmen J.C."/>
            <person name="Chen Z."/>
            <person name="Ding L."/>
            <person name="Gujja S."/>
            <person name="Magrini V."/>
            <person name="Misas E."/>
            <person name="Mitreva M."/>
            <person name="Priest M."/>
            <person name="Saif S."/>
            <person name="Whiston E.A."/>
            <person name="Young S."/>
            <person name="Zeng Q."/>
            <person name="Goldman W.E."/>
            <person name="Mardis E.R."/>
            <person name="Taylor J.W."/>
            <person name="McEwen J.G."/>
            <person name="Clay O.K."/>
            <person name="Klein B.S."/>
            <person name="Cuomo C.A."/>
        </authorList>
    </citation>
    <scope>NUCLEOTIDE SEQUENCE [LARGE SCALE GENOMIC DNA]</scope>
    <source>
        <strain evidence="9">UAMH 3008</strain>
    </source>
</reference>
<evidence type="ECO:0000256" key="5">
    <source>
        <dbReference type="ARBA" id="ARBA00023180"/>
    </source>
</evidence>
<dbReference type="Proteomes" id="UP000034164">
    <property type="component" value="Unassembled WGS sequence"/>
</dbReference>
<gene>
    <name evidence="8" type="ORF">EMCG_01934</name>
</gene>
<dbReference type="SUPFAM" id="SSF53474">
    <property type="entry name" value="alpha/beta-Hydrolases"/>
    <property type="match status" value="1"/>
</dbReference>
<dbReference type="InterPro" id="IPR029058">
    <property type="entry name" value="AB_hydrolase_fold"/>
</dbReference>
<feature type="region of interest" description="Disordered" evidence="7">
    <location>
        <begin position="500"/>
        <end position="523"/>
    </location>
</feature>
<evidence type="ECO:0000256" key="7">
    <source>
        <dbReference type="SAM" id="MobiDB-lite"/>
    </source>
</evidence>
<dbReference type="AlphaFoldDB" id="A0A0G2J265"/>
<evidence type="ECO:0000313" key="9">
    <source>
        <dbReference type="Proteomes" id="UP000034164"/>
    </source>
</evidence>
<feature type="signal peptide" evidence="6">
    <location>
        <begin position="1"/>
        <end position="26"/>
    </location>
</feature>
<comment type="caution">
    <text evidence="8">The sequence shown here is derived from an EMBL/GenBank/DDBJ whole genome shotgun (WGS) entry which is preliminary data.</text>
</comment>
<feature type="chain" id="PRO_5006516001" description="Carboxypeptidase" evidence="6">
    <location>
        <begin position="27"/>
        <end position="540"/>
    </location>
</feature>
<keyword evidence="5" id="KW-0325">Glycoprotein</keyword>
<sequence length="540" mass="59283">MRRYGKFPSLQELVFFLSIGRAVVAAQNLPPTVSAETEGVKTIMSPSGVKIRYKEPGNDGVCETTPGVNSYSGYVDLIEDSHMFFWSFEARHDPANAPVTLFINGGLGSDSAIGFWVNTDLGPCNVTDDLETQLNPVRVPFITYQKHALANAYIGFSYSTTQVGSINVVTGGIEPETFAAVQGRFASHECSHLTTDTSDEAAVTVWNVLQGFYSALPQLDSDIKSRSFNLWTESYGGHYGPSFFKYFRDQNQLIASGTIAGIQVDFNTLGIINGLVDAEIQVRMLRPLTSLNNTYGINPLNQSTVDYMKFSHPRQGGCADSLASCKQMNRTDIIAYATCADALAVCRSTVEGLWYTSAGRGIYDIRQPYDVSPTPPTYFIPYLNQPRVQNALDVNLNYTSAPSAHIFAAFTSTGDWVWPIFLDLPVRVALIYGDADYITNWFGGEVVSLQVVFSQAEQFRRAGYAPFKVRGREYGATREYRNFSFTRMYDAGHKVPCNTNGSEKSTHLQYTPSEDGTASPGTSGSRIARSVIIAGGLAYA</sequence>
<dbReference type="PRINTS" id="PR00724">
    <property type="entry name" value="CRBOXYPTASEC"/>
</dbReference>
<dbReference type="Gene3D" id="3.40.50.1820">
    <property type="entry name" value="alpha/beta hydrolase"/>
    <property type="match status" value="1"/>
</dbReference>
<dbReference type="PROSITE" id="PS00131">
    <property type="entry name" value="CARBOXYPEPT_SER_SER"/>
    <property type="match status" value="1"/>
</dbReference>
<dbReference type="GO" id="GO:0006508">
    <property type="term" value="P:proteolysis"/>
    <property type="evidence" value="ECO:0007669"/>
    <property type="project" value="UniProtKB-KW"/>
</dbReference>
<name>A0A0G2J265_9EURO</name>
<evidence type="ECO:0000256" key="3">
    <source>
        <dbReference type="ARBA" id="ARBA00022670"/>
    </source>
</evidence>
<evidence type="ECO:0000313" key="8">
    <source>
        <dbReference type="EMBL" id="KKZ63829.1"/>
    </source>
</evidence>
<dbReference type="InterPro" id="IPR001563">
    <property type="entry name" value="Peptidase_S10"/>
</dbReference>
<dbReference type="GO" id="GO:0000324">
    <property type="term" value="C:fungal-type vacuole"/>
    <property type="evidence" value="ECO:0007669"/>
    <property type="project" value="TreeGrafter"/>
</dbReference>
<dbReference type="GO" id="GO:0004185">
    <property type="term" value="F:serine-type carboxypeptidase activity"/>
    <property type="evidence" value="ECO:0007669"/>
    <property type="project" value="UniProtKB-UniRule"/>
</dbReference>
<comment type="similarity">
    <text evidence="1 6">Belongs to the peptidase S10 family.</text>
</comment>
<evidence type="ECO:0000256" key="1">
    <source>
        <dbReference type="ARBA" id="ARBA00009431"/>
    </source>
</evidence>
<keyword evidence="4 6" id="KW-0378">Hydrolase</keyword>
<keyword evidence="6" id="KW-0732">Signal</keyword>
<keyword evidence="2 6" id="KW-0121">Carboxypeptidase</keyword>
<dbReference type="InterPro" id="IPR018202">
    <property type="entry name" value="Ser_caboxypep_ser_AS"/>
</dbReference>
<proteinExistence type="inferred from homology"/>
<dbReference type="OrthoDB" id="443318at2759"/>
<protein>
    <recommendedName>
        <fullName evidence="6">Carboxypeptidase</fullName>
        <ecNumber evidence="6">3.4.16.-</ecNumber>
    </recommendedName>
</protein>
<dbReference type="EMBL" id="LCZI01000922">
    <property type="protein sequence ID" value="KKZ63829.1"/>
    <property type="molecule type" value="Genomic_DNA"/>
</dbReference>
<accession>A0A0G2J265</accession>
<dbReference type="VEuPathDB" id="FungiDB:EMCG_01934"/>